<evidence type="ECO:0000313" key="7">
    <source>
        <dbReference type="Proteomes" id="UP000318582"/>
    </source>
</evidence>
<protein>
    <recommendedName>
        <fullName evidence="5">Protein kinase domain-containing protein</fullName>
    </recommendedName>
</protein>
<evidence type="ECO:0000259" key="5">
    <source>
        <dbReference type="PROSITE" id="PS50011"/>
    </source>
</evidence>
<organism evidence="6 7">
    <name type="scientific">Powellomyces hirtus</name>
    <dbReference type="NCBI Taxonomy" id="109895"/>
    <lineage>
        <taxon>Eukaryota</taxon>
        <taxon>Fungi</taxon>
        <taxon>Fungi incertae sedis</taxon>
        <taxon>Chytridiomycota</taxon>
        <taxon>Chytridiomycota incertae sedis</taxon>
        <taxon>Chytridiomycetes</taxon>
        <taxon>Spizellomycetales</taxon>
        <taxon>Powellomycetaceae</taxon>
        <taxon>Powellomyces</taxon>
    </lineage>
</organism>
<dbReference type="InterPro" id="IPR000719">
    <property type="entry name" value="Prot_kinase_dom"/>
</dbReference>
<comment type="caution">
    <text evidence="6">The sequence shown here is derived from an EMBL/GenBank/DDBJ whole genome shotgun (WGS) entry which is preliminary data.</text>
</comment>
<dbReference type="Gene3D" id="3.30.200.20">
    <property type="entry name" value="Phosphorylase Kinase, domain 1"/>
    <property type="match status" value="1"/>
</dbReference>
<keyword evidence="7" id="KW-1185">Reference proteome</keyword>
<dbReference type="EMBL" id="QEAQ01000404">
    <property type="protein sequence ID" value="TPX52172.1"/>
    <property type="molecule type" value="Genomic_DNA"/>
</dbReference>
<dbReference type="PROSITE" id="PS00107">
    <property type="entry name" value="PROTEIN_KINASE_ATP"/>
    <property type="match status" value="1"/>
</dbReference>
<proteinExistence type="inferred from homology"/>
<dbReference type="PANTHER" id="PTHR24346">
    <property type="entry name" value="MAP/MICROTUBULE AFFINITY-REGULATING KINASE"/>
    <property type="match status" value="1"/>
</dbReference>
<dbReference type="InterPro" id="IPR008271">
    <property type="entry name" value="Ser/Thr_kinase_AS"/>
</dbReference>
<accession>A0A507DKJ3</accession>
<keyword evidence="2 3" id="KW-0067">ATP-binding</keyword>
<dbReference type="GO" id="GO:0005524">
    <property type="term" value="F:ATP binding"/>
    <property type="evidence" value="ECO:0007669"/>
    <property type="project" value="UniProtKB-UniRule"/>
</dbReference>
<dbReference type="Proteomes" id="UP000318582">
    <property type="component" value="Unassembled WGS sequence"/>
</dbReference>
<keyword evidence="4" id="KW-0808">Transferase</keyword>
<reference evidence="6 7" key="1">
    <citation type="journal article" date="2019" name="Sci. Rep.">
        <title>Comparative genomics of chytrid fungi reveal insights into the obligate biotrophic and pathogenic lifestyle of Synchytrium endobioticum.</title>
        <authorList>
            <person name="van de Vossenberg B.T.L.H."/>
            <person name="Warris S."/>
            <person name="Nguyen H.D.T."/>
            <person name="van Gent-Pelzer M.P.E."/>
            <person name="Joly D.L."/>
            <person name="van de Geest H.C."/>
            <person name="Bonants P.J.M."/>
            <person name="Smith D.S."/>
            <person name="Levesque C.A."/>
            <person name="van der Lee T.A.J."/>
        </authorList>
    </citation>
    <scope>NUCLEOTIDE SEQUENCE [LARGE SCALE GENOMIC DNA]</scope>
    <source>
        <strain evidence="6 7">CBS 809.83</strain>
    </source>
</reference>
<dbReference type="InterPro" id="IPR017441">
    <property type="entry name" value="Protein_kinase_ATP_BS"/>
</dbReference>
<evidence type="ECO:0000256" key="2">
    <source>
        <dbReference type="ARBA" id="ARBA00022840"/>
    </source>
</evidence>
<evidence type="ECO:0000256" key="4">
    <source>
        <dbReference type="RuleBase" id="RU000304"/>
    </source>
</evidence>
<keyword evidence="4" id="KW-0723">Serine/threonine-protein kinase</keyword>
<feature type="domain" description="Protein kinase" evidence="5">
    <location>
        <begin position="158"/>
        <end position="458"/>
    </location>
</feature>
<dbReference type="STRING" id="109895.A0A507DKJ3"/>
<dbReference type="GO" id="GO:0005634">
    <property type="term" value="C:nucleus"/>
    <property type="evidence" value="ECO:0007669"/>
    <property type="project" value="TreeGrafter"/>
</dbReference>
<sequence>MTVVHIQKHHFSGAYAQAAPMETHRPYSPVNKEVSSPDAGVGPFPLRTGFNNQAPDCKRVDSGYYSGGGMRSPSVRMEMPTLAQRSSSLQQPTPGPVLNVLAPYKMSIVSTPPIASGHEAQDLFGHSAPEPSSFIHHQSVSEREFATNPLHPRFLANYTVKAELGFGATGFVVAAKRIEDGKPVAVKFMYKDRIPVTHWLRDRQLGGTVPLEIFILKRIDHQHIVKFLDFFEDKKFFYLVMETHGIPALLHNHDGGPSFRTSPLSPTTPTTLRLTTHHSTLLLRRPPRRHSQDLFECIEQNPCMAESDIHHIFRQITSAVAYLHAHNIVHRDIKDENIVIDESLTVKLIDFGNAAYIPRNDSDYFDRFYGTMHCAAPEILRGERYRGPEQDVWCLGVLLYTLAFNQTPFRDARDIATGRWTKPIFDRSELLFRVLKMCLEVDIKKRATITEVLESEWVAGFTTRVA</sequence>
<dbReference type="GO" id="GO:0004674">
    <property type="term" value="F:protein serine/threonine kinase activity"/>
    <property type="evidence" value="ECO:0007669"/>
    <property type="project" value="UniProtKB-KW"/>
</dbReference>
<dbReference type="InterPro" id="IPR011009">
    <property type="entry name" value="Kinase-like_dom_sf"/>
</dbReference>
<dbReference type="GO" id="GO:0005829">
    <property type="term" value="C:cytosol"/>
    <property type="evidence" value="ECO:0007669"/>
    <property type="project" value="TreeGrafter"/>
</dbReference>
<evidence type="ECO:0000256" key="1">
    <source>
        <dbReference type="ARBA" id="ARBA00022741"/>
    </source>
</evidence>
<dbReference type="PROSITE" id="PS50011">
    <property type="entry name" value="PROTEIN_KINASE_DOM"/>
    <property type="match status" value="1"/>
</dbReference>
<dbReference type="GO" id="GO:0045719">
    <property type="term" value="P:negative regulation of glycogen biosynthetic process"/>
    <property type="evidence" value="ECO:0007669"/>
    <property type="project" value="TreeGrafter"/>
</dbReference>
<keyword evidence="4" id="KW-0418">Kinase</keyword>
<feature type="binding site" evidence="3">
    <location>
        <position position="187"/>
    </location>
    <ligand>
        <name>ATP</name>
        <dbReference type="ChEBI" id="CHEBI:30616"/>
    </ligand>
</feature>
<dbReference type="SMART" id="SM00220">
    <property type="entry name" value="S_TKc"/>
    <property type="match status" value="1"/>
</dbReference>
<dbReference type="FunFam" id="3.30.200.20:FF:000314">
    <property type="entry name" value="Serine/threonine protein kinase"/>
    <property type="match status" value="1"/>
</dbReference>
<dbReference type="Pfam" id="PF00069">
    <property type="entry name" value="Pkinase"/>
    <property type="match status" value="2"/>
</dbReference>
<comment type="similarity">
    <text evidence="4">Belongs to the protein kinase superfamily.</text>
</comment>
<dbReference type="PROSITE" id="PS00108">
    <property type="entry name" value="PROTEIN_KINASE_ST"/>
    <property type="match status" value="1"/>
</dbReference>
<name>A0A507DKJ3_9FUNG</name>
<dbReference type="PANTHER" id="PTHR24346:SF72">
    <property type="entry name" value="CAMK PROTEIN KINASE"/>
    <property type="match status" value="1"/>
</dbReference>
<dbReference type="AlphaFoldDB" id="A0A507DKJ3"/>
<dbReference type="Gene3D" id="1.10.510.10">
    <property type="entry name" value="Transferase(Phosphotransferase) domain 1"/>
    <property type="match status" value="1"/>
</dbReference>
<dbReference type="SUPFAM" id="SSF56112">
    <property type="entry name" value="Protein kinase-like (PK-like)"/>
    <property type="match status" value="1"/>
</dbReference>
<evidence type="ECO:0000256" key="3">
    <source>
        <dbReference type="PROSITE-ProRule" id="PRU10141"/>
    </source>
</evidence>
<keyword evidence="1 3" id="KW-0547">Nucleotide-binding</keyword>
<evidence type="ECO:0000313" key="6">
    <source>
        <dbReference type="EMBL" id="TPX52172.1"/>
    </source>
</evidence>
<dbReference type="GO" id="GO:0035556">
    <property type="term" value="P:intracellular signal transduction"/>
    <property type="evidence" value="ECO:0007669"/>
    <property type="project" value="TreeGrafter"/>
</dbReference>
<gene>
    <name evidence="6" type="ORF">PhCBS80983_g06506</name>
</gene>